<name>A0A2N0P9P5_9GLOM</name>
<reference evidence="1 2" key="1">
    <citation type="submission" date="2016-04" db="EMBL/GenBank/DDBJ databases">
        <title>Genome analyses suggest a sexual origin of heterokaryosis in a supposedly ancient asexual fungus.</title>
        <authorList>
            <person name="Ropars J."/>
            <person name="Sedzielewska K."/>
            <person name="Noel J."/>
            <person name="Charron P."/>
            <person name="Farinelli L."/>
            <person name="Marton T."/>
            <person name="Kruger M."/>
            <person name="Pelin A."/>
            <person name="Brachmann A."/>
            <person name="Corradi N."/>
        </authorList>
    </citation>
    <scope>NUCLEOTIDE SEQUENCE [LARGE SCALE GENOMIC DNA]</scope>
    <source>
        <strain evidence="1 2">A5</strain>
    </source>
</reference>
<dbReference type="AlphaFoldDB" id="A0A2N0P9P5"/>
<sequence length="104" mass="11266">MNICLKFRVGGKGVKFPNESHIGDMVASGINLGSIMIGGTSRPFLASASARNDPVVMQNLPMVSIKKFICPVATQQVTGSECFDCQLDELDLNESDQEEENNTE</sequence>
<gene>
    <name evidence="1" type="ORF">RhiirA5_380091</name>
</gene>
<dbReference type="Proteomes" id="UP000232722">
    <property type="component" value="Unassembled WGS sequence"/>
</dbReference>
<organism evidence="1 2">
    <name type="scientific">Rhizophagus irregularis</name>
    <dbReference type="NCBI Taxonomy" id="588596"/>
    <lineage>
        <taxon>Eukaryota</taxon>
        <taxon>Fungi</taxon>
        <taxon>Fungi incertae sedis</taxon>
        <taxon>Mucoromycota</taxon>
        <taxon>Glomeromycotina</taxon>
        <taxon>Glomeromycetes</taxon>
        <taxon>Glomerales</taxon>
        <taxon>Glomeraceae</taxon>
        <taxon>Rhizophagus</taxon>
    </lineage>
</organism>
<protein>
    <submittedName>
        <fullName evidence="1">Uncharacterized protein</fullName>
    </submittedName>
</protein>
<reference evidence="1 2" key="2">
    <citation type="submission" date="2017-09" db="EMBL/GenBank/DDBJ databases">
        <title>Extensive intraspecific genome diversity in a model arbuscular mycorrhizal fungus.</title>
        <authorList>
            <person name="Chen E.C."/>
            <person name="Morin E."/>
            <person name="Beaudet D."/>
            <person name="Noel J."/>
            <person name="Ndikumana S."/>
            <person name="Charron P."/>
            <person name="St-Onge C."/>
            <person name="Giorgi J."/>
            <person name="Grigoriev I.V."/>
            <person name="Roux C."/>
            <person name="Martin F.M."/>
            <person name="Corradi N."/>
        </authorList>
    </citation>
    <scope>NUCLEOTIDE SEQUENCE [LARGE SCALE GENOMIC DNA]</scope>
    <source>
        <strain evidence="1 2">A5</strain>
    </source>
</reference>
<comment type="caution">
    <text evidence="1">The sequence shown here is derived from an EMBL/GenBank/DDBJ whole genome shotgun (WGS) entry which is preliminary data.</text>
</comment>
<accession>A0A2N0P9P5</accession>
<dbReference type="EMBL" id="LLXJ01001167">
    <property type="protein sequence ID" value="PKC03548.1"/>
    <property type="molecule type" value="Genomic_DNA"/>
</dbReference>
<evidence type="ECO:0000313" key="1">
    <source>
        <dbReference type="EMBL" id="PKC03548.1"/>
    </source>
</evidence>
<proteinExistence type="predicted"/>
<evidence type="ECO:0000313" key="2">
    <source>
        <dbReference type="Proteomes" id="UP000232722"/>
    </source>
</evidence>